<evidence type="ECO:0000313" key="8">
    <source>
        <dbReference type="EMBL" id="MBE9396872.1"/>
    </source>
</evidence>
<name>A0A8J7F9S9_9GAMM</name>
<keyword evidence="9" id="KW-1185">Reference proteome</keyword>
<evidence type="ECO:0000256" key="6">
    <source>
        <dbReference type="SAM" id="Phobius"/>
    </source>
</evidence>
<sequence length="825" mass="90611">MTSGSLFKLAWQQTLSAGRLPIWRALLLALTVAIAIATLLAVLGDRLEQSLGRQTAELLGADMTLHSSRPIPQAVANNANTLGLETSQVAQFPTMIEAGENLLLISLRAINMPYPLRGNIVTQPAQVGIPEPGTLWAEPAVLERLSLEVGQQIELGYAQFTIAAKLISTPDRGNGFSNFSPQVMINQQDLDATGLLGPGSRVRYRQLFSGDPEALNKLENQLRPDLASGERLITLDSSNNINGGALNNASRYLRLGALLTLLISALTIALSLRRYTLNSRDRAAVLLSLGMTARQLQGLFLLQLLLAWVVCALAGTAVALGLEQVTLYLLDDLLPQPVPSAQPALYGLGALLGLVSLITLGLPPMVAMSQVSVMHLFRRSATPTTWGGRMLQLVAGLMLTGLLMLYLDDLKLTLILIASLLITAWLLGKLGAWLLRISAFALAGKHTLVRLLRLRLQQQQRWHQMQIPVISLLLALMAISLWARSDLLDRWQSQLPDTTPNHFLINIQQHERDGVDQLLQSYDLQSQLYPMIRGRITGLNGEPIATAFTEQQRQHNALNRELNLTWGERMPAHNRLLSGEWSSQSDGDEVQLSIEQEFANTLGLALGDKLMFSIGSHTVEGSISSIRSVQWESFQPNFYVIFTPGALDNMPVSYITSFYASGEQRKVGNQLLQQFPTITLIDIEQLLAQARSLIGKLSDTSGLVMLLTLLAGLVLVFTTLSQELDQRRYENALLHTLGATPQQCQQLDLLEFALLGLVCGGLAAALGEIALWFIHQRLVLIEPVLHPGNWLLLPLAATALFTLTGLLARRRVDERNSYQLLRRLG</sequence>
<proteinExistence type="predicted"/>
<evidence type="ECO:0000256" key="2">
    <source>
        <dbReference type="ARBA" id="ARBA00022475"/>
    </source>
</evidence>
<gene>
    <name evidence="8" type="ORF">IOQ59_06295</name>
</gene>
<feature type="transmembrane region" description="Helical" evidence="6">
    <location>
        <begin position="299"/>
        <end position="322"/>
    </location>
</feature>
<feature type="transmembrane region" description="Helical" evidence="6">
    <location>
        <begin position="344"/>
        <end position="366"/>
    </location>
</feature>
<feature type="transmembrane region" description="Helical" evidence="6">
    <location>
        <begin position="386"/>
        <end position="407"/>
    </location>
</feature>
<keyword evidence="3 6" id="KW-0812">Transmembrane</keyword>
<feature type="transmembrane region" description="Helical" evidence="6">
    <location>
        <begin position="702"/>
        <end position="720"/>
    </location>
</feature>
<keyword evidence="2" id="KW-1003">Cell membrane</keyword>
<feature type="transmembrane region" description="Helical" evidence="6">
    <location>
        <begin position="252"/>
        <end position="272"/>
    </location>
</feature>
<feature type="transmembrane region" description="Helical" evidence="6">
    <location>
        <begin position="790"/>
        <end position="808"/>
    </location>
</feature>
<dbReference type="InterPro" id="IPR038766">
    <property type="entry name" value="Membrane_comp_ABC_pdt"/>
</dbReference>
<dbReference type="AlphaFoldDB" id="A0A8J7F9S9"/>
<comment type="caution">
    <text evidence="8">The sequence shown here is derived from an EMBL/GenBank/DDBJ whole genome shotgun (WGS) entry which is preliminary data.</text>
</comment>
<feature type="transmembrane region" description="Helical" evidence="6">
    <location>
        <begin position="21"/>
        <end position="43"/>
    </location>
</feature>
<evidence type="ECO:0000256" key="4">
    <source>
        <dbReference type="ARBA" id="ARBA00022989"/>
    </source>
</evidence>
<evidence type="ECO:0000256" key="3">
    <source>
        <dbReference type="ARBA" id="ARBA00022692"/>
    </source>
</evidence>
<feature type="transmembrane region" description="Helical" evidence="6">
    <location>
        <begin position="465"/>
        <end position="483"/>
    </location>
</feature>
<accession>A0A8J7F9S9</accession>
<evidence type="ECO:0000313" key="9">
    <source>
        <dbReference type="Proteomes" id="UP000640333"/>
    </source>
</evidence>
<reference evidence="8" key="1">
    <citation type="submission" date="2020-10" db="EMBL/GenBank/DDBJ databases">
        <title>Bacterium isolated from coastal waters sediment.</title>
        <authorList>
            <person name="Chen R.-J."/>
            <person name="Lu D.-C."/>
            <person name="Zhu K.-L."/>
            <person name="Du Z.-J."/>
        </authorList>
    </citation>
    <scope>NUCLEOTIDE SEQUENCE</scope>
    <source>
        <strain evidence="8">N1Y112</strain>
    </source>
</reference>
<dbReference type="RefSeq" id="WP_193952428.1">
    <property type="nucleotide sequence ID" value="NZ_JADEYS010000005.1"/>
</dbReference>
<keyword evidence="5 6" id="KW-0472">Membrane</keyword>
<organism evidence="8 9">
    <name type="scientific">Pontibacterium sinense</name>
    <dbReference type="NCBI Taxonomy" id="2781979"/>
    <lineage>
        <taxon>Bacteria</taxon>
        <taxon>Pseudomonadati</taxon>
        <taxon>Pseudomonadota</taxon>
        <taxon>Gammaproteobacteria</taxon>
        <taxon>Oceanospirillales</taxon>
        <taxon>Oceanospirillaceae</taxon>
        <taxon>Pontibacterium</taxon>
    </lineage>
</organism>
<feature type="transmembrane region" description="Helical" evidence="6">
    <location>
        <begin position="413"/>
        <end position="444"/>
    </location>
</feature>
<feature type="transmembrane region" description="Helical" evidence="6">
    <location>
        <begin position="752"/>
        <end position="774"/>
    </location>
</feature>
<protein>
    <submittedName>
        <fullName evidence="8">FtsX-like permease family protein</fullName>
    </submittedName>
</protein>
<evidence type="ECO:0000256" key="1">
    <source>
        <dbReference type="ARBA" id="ARBA00004651"/>
    </source>
</evidence>
<evidence type="ECO:0000256" key="5">
    <source>
        <dbReference type="ARBA" id="ARBA00023136"/>
    </source>
</evidence>
<evidence type="ECO:0000259" key="7">
    <source>
        <dbReference type="Pfam" id="PF02687"/>
    </source>
</evidence>
<comment type="subcellular location">
    <subcellularLocation>
        <location evidence="1">Cell membrane</location>
        <topology evidence="1">Multi-pass membrane protein</topology>
    </subcellularLocation>
</comment>
<dbReference type="InterPro" id="IPR003838">
    <property type="entry name" value="ABC3_permease_C"/>
</dbReference>
<dbReference type="Proteomes" id="UP000640333">
    <property type="component" value="Unassembled WGS sequence"/>
</dbReference>
<dbReference type="PANTHER" id="PTHR30287:SF1">
    <property type="entry name" value="INNER MEMBRANE PROTEIN"/>
    <property type="match status" value="1"/>
</dbReference>
<dbReference type="EMBL" id="JADEYS010000005">
    <property type="protein sequence ID" value="MBE9396872.1"/>
    <property type="molecule type" value="Genomic_DNA"/>
</dbReference>
<keyword evidence="4 6" id="KW-1133">Transmembrane helix</keyword>
<dbReference type="GO" id="GO:0005886">
    <property type="term" value="C:plasma membrane"/>
    <property type="evidence" value="ECO:0007669"/>
    <property type="project" value="UniProtKB-SubCell"/>
</dbReference>
<feature type="domain" description="ABC3 transporter permease C-terminal" evidence="7">
    <location>
        <begin position="257"/>
        <end position="360"/>
    </location>
</feature>
<feature type="domain" description="ABC3 transporter permease C-terminal" evidence="7">
    <location>
        <begin position="703"/>
        <end position="812"/>
    </location>
</feature>
<dbReference type="PANTHER" id="PTHR30287">
    <property type="entry name" value="MEMBRANE COMPONENT OF PREDICTED ABC SUPERFAMILY METABOLITE UPTAKE TRANSPORTER"/>
    <property type="match status" value="1"/>
</dbReference>
<dbReference type="Pfam" id="PF02687">
    <property type="entry name" value="FtsX"/>
    <property type="match status" value="2"/>
</dbReference>